<reference evidence="1 2" key="1">
    <citation type="journal article" date="2003" name="Nature">
        <title>The genome of a motile marine Synechococcus.</title>
        <authorList>
            <person name="Palenik B."/>
            <person name="Brahamsha B."/>
            <person name="Larimer F."/>
            <person name="Land M."/>
            <person name="Hauser L."/>
            <person name="Chain P."/>
            <person name="Lamerdin J."/>
            <person name="Regala W."/>
            <person name="Allen E.A."/>
            <person name="McCarren J."/>
            <person name="Paulsen I."/>
            <person name="Dufresne A."/>
            <person name="Partensky F."/>
            <person name="Webb E."/>
            <person name="Waterbury J."/>
        </authorList>
    </citation>
    <scope>NUCLEOTIDE SEQUENCE [LARGE SCALE GENOMIC DNA]</scope>
    <source>
        <strain evidence="1 2">WH8102</strain>
    </source>
</reference>
<organism evidence="1 2">
    <name type="scientific">Parasynechococcus marenigrum (strain WH8102)</name>
    <dbReference type="NCBI Taxonomy" id="84588"/>
    <lineage>
        <taxon>Bacteria</taxon>
        <taxon>Bacillati</taxon>
        <taxon>Cyanobacteriota</taxon>
        <taxon>Cyanophyceae</taxon>
        <taxon>Synechococcales</taxon>
        <taxon>Prochlorococcaceae</taxon>
        <taxon>Parasynechococcus</taxon>
        <taxon>Parasynechococcus marenigrum</taxon>
    </lineage>
</organism>
<dbReference type="EMBL" id="BX569693">
    <property type="protein sequence ID" value="CAE08306.1"/>
    <property type="molecule type" value="Genomic_DNA"/>
</dbReference>
<dbReference type="RefSeq" id="WP_011128651.1">
    <property type="nucleotide sequence ID" value="NC_005070.1"/>
</dbReference>
<dbReference type="PANTHER" id="PTHR34290">
    <property type="entry name" value="SI:CH73-390P7.2"/>
    <property type="match status" value="1"/>
</dbReference>
<evidence type="ECO:0000313" key="1">
    <source>
        <dbReference type="EMBL" id="CAE08306.1"/>
    </source>
</evidence>
<name>Q7U5B6_PARMW</name>
<keyword evidence="2" id="KW-1185">Reference proteome</keyword>
<dbReference type="InterPro" id="IPR044691">
    <property type="entry name" value="DCC1_Trx"/>
</dbReference>
<dbReference type="KEGG" id="syw:SYNW1791"/>
<proteinExistence type="predicted"/>
<dbReference type="HOGENOM" id="CLU_086500_2_0_3"/>
<dbReference type="PANTHER" id="PTHR34290:SF2">
    <property type="entry name" value="OS04G0668800 PROTEIN"/>
    <property type="match status" value="1"/>
</dbReference>
<dbReference type="Proteomes" id="UP000001422">
    <property type="component" value="Chromosome"/>
</dbReference>
<protein>
    <recommendedName>
        <fullName evidence="3">Thiol-disulfide oxidoreductase</fullName>
    </recommendedName>
</protein>
<evidence type="ECO:0008006" key="3">
    <source>
        <dbReference type="Google" id="ProtNLM"/>
    </source>
</evidence>
<evidence type="ECO:0000313" key="2">
    <source>
        <dbReference type="Proteomes" id="UP000001422"/>
    </source>
</evidence>
<dbReference type="InterPro" id="IPR007263">
    <property type="entry name" value="DCC1-like"/>
</dbReference>
<dbReference type="GO" id="GO:0015035">
    <property type="term" value="F:protein-disulfide reductase activity"/>
    <property type="evidence" value="ECO:0007669"/>
    <property type="project" value="InterPro"/>
</dbReference>
<dbReference type="eggNOG" id="COG3011">
    <property type="taxonomic scope" value="Bacteria"/>
</dbReference>
<accession>Q7U5B6</accession>
<dbReference type="STRING" id="84588.SYNW1791"/>
<dbReference type="AlphaFoldDB" id="Q7U5B6"/>
<gene>
    <name evidence="1" type="ordered locus">SYNW1791</name>
</gene>
<dbReference type="Pfam" id="PF04134">
    <property type="entry name" value="DCC1-like"/>
    <property type="match status" value="1"/>
</dbReference>
<sequence length="141" mass="15999">MTRSASPELTVLFDGGCPLCVREVTFLRGRDRRGALGFVDIDSLDYDPESHQGISYEEAMGRIHAITASGEVVRDVAVFREAYRLIGLGWLYAPTRWPVLSAVVDWLYGIWAARRLQLTRRPDLGSLCDERQRCRLETPSR</sequence>